<dbReference type="AlphaFoldDB" id="A0A096ACW7"/>
<dbReference type="PROSITE" id="PS51202">
    <property type="entry name" value="RCK_C"/>
    <property type="match status" value="2"/>
</dbReference>
<feature type="transmembrane region" description="Helical" evidence="8">
    <location>
        <begin position="425"/>
        <end position="446"/>
    </location>
</feature>
<feature type="transmembrane region" description="Helical" evidence="8">
    <location>
        <begin position="502"/>
        <end position="526"/>
    </location>
</feature>
<dbReference type="GO" id="GO:0015297">
    <property type="term" value="F:antiporter activity"/>
    <property type="evidence" value="ECO:0007669"/>
    <property type="project" value="InterPro"/>
</dbReference>
<feature type="transmembrane region" description="Helical" evidence="8">
    <location>
        <begin position="214"/>
        <end position="233"/>
    </location>
</feature>
<feature type="domain" description="RCK C-terminal" evidence="9">
    <location>
        <begin position="670"/>
        <end position="751"/>
    </location>
</feature>
<dbReference type="RefSeq" id="WP_036867274.1">
    <property type="nucleotide sequence ID" value="NZ_JRNQ01000040.1"/>
</dbReference>
<feature type="transmembrane region" description="Helical" evidence="8">
    <location>
        <begin position="147"/>
        <end position="168"/>
    </location>
</feature>
<feature type="transmembrane region" description="Helical" evidence="8">
    <location>
        <begin position="88"/>
        <end position="110"/>
    </location>
</feature>
<dbReference type="GO" id="GO:0008324">
    <property type="term" value="F:monoatomic cation transmembrane transporter activity"/>
    <property type="evidence" value="ECO:0007669"/>
    <property type="project" value="InterPro"/>
</dbReference>
<dbReference type="Gene3D" id="3.30.70.1450">
    <property type="entry name" value="Regulator of K+ conductance, C-terminal domain"/>
    <property type="match status" value="2"/>
</dbReference>
<feature type="transmembrane region" description="Helical" evidence="8">
    <location>
        <begin position="57"/>
        <end position="76"/>
    </location>
</feature>
<dbReference type="PANTHER" id="PTHR42751:SF3">
    <property type="entry name" value="SODIUM_GLUTAMATE SYMPORTER"/>
    <property type="match status" value="1"/>
</dbReference>
<evidence type="ECO:0000256" key="1">
    <source>
        <dbReference type="ARBA" id="ARBA00004141"/>
    </source>
</evidence>
<evidence type="ECO:0000256" key="3">
    <source>
        <dbReference type="ARBA" id="ARBA00022448"/>
    </source>
</evidence>
<evidence type="ECO:0000259" key="9">
    <source>
        <dbReference type="PROSITE" id="PS51202"/>
    </source>
</evidence>
<dbReference type="GO" id="GO:0006813">
    <property type="term" value="P:potassium ion transport"/>
    <property type="evidence" value="ECO:0007669"/>
    <property type="project" value="UniProtKB-KW"/>
</dbReference>
<evidence type="ECO:0000256" key="6">
    <source>
        <dbReference type="ARBA" id="ARBA00022989"/>
    </source>
</evidence>
<keyword evidence="5 8" id="KW-0812">Transmembrane</keyword>
<feature type="transmembrane region" description="Helical" evidence="8">
    <location>
        <begin position="270"/>
        <end position="290"/>
    </location>
</feature>
<feature type="transmembrane region" description="Helical" evidence="8">
    <location>
        <begin position="6"/>
        <end position="21"/>
    </location>
</feature>
<feature type="transmembrane region" description="Helical" evidence="8">
    <location>
        <begin position="116"/>
        <end position="135"/>
    </location>
</feature>
<dbReference type="InterPro" id="IPR038770">
    <property type="entry name" value="Na+/solute_symporter_sf"/>
</dbReference>
<keyword evidence="6 8" id="KW-1133">Transmembrane helix</keyword>
<reference evidence="10 11" key="1">
    <citation type="submission" date="2014-07" db="EMBL/GenBank/DDBJ databases">
        <authorList>
            <person name="McCorrison J."/>
            <person name="Sanka R."/>
            <person name="Torralba M."/>
            <person name="Gillis M."/>
            <person name="Haft D.H."/>
            <person name="Methe B."/>
            <person name="Sutton G."/>
            <person name="Nelson K.E."/>
        </authorList>
    </citation>
    <scope>NUCLEOTIDE SEQUENCE [LARGE SCALE GENOMIC DNA]</scope>
    <source>
        <strain evidence="10 11">DNF00320</strain>
    </source>
</reference>
<dbReference type="InterPro" id="IPR036721">
    <property type="entry name" value="RCK_C_sf"/>
</dbReference>
<comment type="subcellular location">
    <subcellularLocation>
        <location evidence="1">Membrane</location>
        <topology evidence="1">Multi-pass membrane protein</topology>
    </subcellularLocation>
</comment>
<keyword evidence="7 8" id="KW-0472">Membrane</keyword>
<protein>
    <submittedName>
        <fullName evidence="10">Sodium:proton antiporter</fullName>
    </submittedName>
</protein>
<dbReference type="InterPro" id="IPR006037">
    <property type="entry name" value="RCK_C"/>
</dbReference>
<dbReference type="OrthoDB" id="9781411at2"/>
<gene>
    <name evidence="10" type="ORF">HMPREF0647_06900</name>
</gene>
<evidence type="ECO:0000256" key="7">
    <source>
        <dbReference type="ARBA" id="ARBA00023136"/>
    </source>
</evidence>
<keyword evidence="4" id="KW-0630">Potassium</keyword>
<feature type="transmembrane region" description="Helical" evidence="8">
    <location>
        <begin position="355"/>
        <end position="375"/>
    </location>
</feature>
<evidence type="ECO:0000256" key="8">
    <source>
        <dbReference type="SAM" id="Phobius"/>
    </source>
</evidence>
<evidence type="ECO:0000313" key="10">
    <source>
        <dbReference type="EMBL" id="KGF44376.1"/>
    </source>
</evidence>
<dbReference type="Pfam" id="PF02080">
    <property type="entry name" value="TrkA_C"/>
    <property type="match status" value="2"/>
</dbReference>
<dbReference type="GO" id="GO:0016020">
    <property type="term" value="C:membrane"/>
    <property type="evidence" value="ECO:0007669"/>
    <property type="project" value="UniProtKB-SubCell"/>
</dbReference>
<dbReference type="EMBL" id="JRNQ01000040">
    <property type="protein sequence ID" value="KGF44376.1"/>
    <property type="molecule type" value="Genomic_DNA"/>
</dbReference>
<keyword evidence="3" id="KW-0813">Transport</keyword>
<evidence type="ECO:0000256" key="5">
    <source>
        <dbReference type="ARBA" id="ARBA00022692"/>
    </source>
</evidence>
<keyword evidence="4" id="KW-0406">Ion transport</keyword>
<feature type="transmembrane region" description="Helical" evidence="8">
    <location>
        <begin position="458"/>
        <end position="481"/>
    </location>
</feature>
<comment type="similarity">
    <text evidence="2">Belongs to the monovalent cation:proton antiporter 2 (CPA2) transporter (TC 2.A.37) family.</text>
</comment>
<evidence type="ECO:0000256" key="2">
    <source>
        <dbReference type="ARBA" id="ARBA00005551"/>
    </source>
</evidence>
<accession>A0A096ACW7</accession>
<dbReference type="PANTHER" id="PTHR42751">
    <property type="entry name" value="SODIUM/HYDROGEN EXCHANGER FAMILY/TRKA DOMAIN PROTEIN"/>
    <property type="match status" value="1"/>
</dbReference>
<feature type="transmembrane region" description="Helical" evidence="8">
    <location>
        <begin position="28"/>
        <end position="45"/>
    </location>
</feature>
<dbReference type="GO" id="GO:1902600">
    <property type="term" value="P:proton transmembrane transport"/>
    <property type="evidence" value="ECO:0007669"/>
    <property type="project" value="InterPro"/>
</dbReference>
<proteinExistence type="inferred from homology"/>
<feature type="domain" description="RCK C-terminal" evidence="9">
    <location>
        <begin position="582"/>
        <end position="666"/>
    </location>
</feature>
<sequence>MSLISDLALILIVAAFVTIVFKKLKQPLVLGYIVAGFIVSPHMPYTMSVLDKANIQTWADIGVIFLLFSLGLEFSVKKILKMGISPIISSLIIVFSMGNLGFIAGRFFGWAEMDCIFLAGMIAISSSTTIIYKAFTDMGLTQNKFATVVMSVLILEDILSIIMMVMLSTIAAGDSLSGGQIINSVMKIGFFIVLWFVIGLFAIPLILRSVRQHLNNETLLIVAIGLCCFMAVVSTEVGFSAAFGAFVMGSILAETIEAERIERLVEPVKNLFGAIFFVSVGMLVDPHILVKYALPILLLTLTVLLGQAIFGTLGYFLSGQPLKTAMRCSFSMAQVGEFAFIIASLGQSLHVIGDFLYPVMVAVSVVTTFLTPYMIRAAEPAYSTLTRILPKHWVRRLEHIQAAPPYNPINENYWRSLVRAMIANTIVYGILSAAVIALMFSVVLPICRQLSVEWIGTHWLGNAVCGVATLALISPFLRSIVMKKNHSEAFRTLWTRNRLNRLPLLGTIVIRGFVAMGFVFYVINYLSRFRDALIIAAALGFLALVVISRTLKDRSISLERLFVQNLRSRDIQAQMRGERKPLFATDLLDRDIHMSTIEVPEASVWAGKSLRSLELRTRFGVHVSSILRGSRRINIPGGSTIIFPNDRIEVIGDDEQLTKFSSAAQHELVKEDVEIEKREMKLRQIVLTANSPFVGKSIQESGIRENYNCMVVGIEQGQQKLTLINPYATLAVDDVLWIVGEEKNLKKIVSS</sequence>
<feature type="transmembrane region" description="Helical" evidence="8">
    <location>
        <begin position="188"/>
        <end position="207"/>
    </location>
</feature>
<name>A0A096ACW7_9BACT</name>
<comment type="caution">
    <text evidence="10">The sequence shown here is derived from an EMBL/GenBank/DDBJ whole genome shotgun (WGS) entry which is preliminary data.</text>
</comment>
<dbReference type="Gene3D" id="1.20.1530.20">
    <property type="match status" value="1"/>
</dbReference>
<feature type="transmembrane region" description="Helical" evidence="8">
    <location>
        <begin position="532"/>
        <end position="551"/>
    </location>
</feature>
<feature type="transmembrane region" description="Helical" evidence="8">
    <location>
        <begin position="296"/>
        <end position="317"/>
    </location>
</feature>
<evidence type="ECO:0000313" key="11">
    <source>
        <dbReference type="Proteomes" id="UP000029525"/>
    </source>
</evidence>
<dbReference type="Proteomes" id="UP000029525">
    <property type="component" value="Unassembled WGS sequence"/>
</dbReference>
<organism evidence="10 11">
    <name type="scientific">Prevotella bivia DNF00320</name>
    <dbReference type="NCBI Taxonomy" id="1401068"/>
    <lineage>
        <taxon>Bacteria</taxon>
        <taxon>Pseudomonadati</taxon>
        <taxon>Bacteroidota</taxon>
        <taxon>Bacteroidia</taxon>
        <taxon>Bacteroidales</taxon>
        <taxon>Prevotellaceae</taxon>
        <taxon>Prevotella</taxon>
    </lineage>
</organism>
<dbReference type="InterPro" id="IPR006153">
    <property type="entry name" value="Cation/H_exchanger_TM"/>
</dbReference>
<dbReference type="Pfam" id="PF00999">
    <property type="entry name" value="Na_H_Exchanger"/>
    <property type="match status" value="1"/>
</dbReference>
<evidence type="ECO:0000256" key="4">
    <source>
        <dbReference type="ARBA" id="ARBA00022538"/>
    </source>
</evidence>
<keyword evidence="4" id="KW-0633">Potassium transport</keyword>
<dbReference type="SUPFAM" id="SSF116726">
    <property type="entry name" value="TrkA C-terminal domain-like"/>
    <property type="match status" value="2"/>
</dbReference>